<gene>
    <name evidence="1" type="ORF">UX06_C0038G0006</name>
</gene>
<name>A0A0G1M5S7_9BACT</name>
<dbReference type="Proteomes" id="UP000034696">
    <property type="component" value="Unassembled WGS sequence"/>
</dbReference>
<accession>A0A0G1M5S7</accession>
<sequence length="919" mass="92394">MTLDANLTIASAGFSIDLLKTNFEAGGTASIGNTVFIQKNNGNVGIGTTNPGRKLDIQAASGTVPLFVYQAAAYTGTPTLVAFRAGLATASSSVGIIGVYSGTKEMYIKGADGLALTVGETGVGDLGVYIASVSGNVGIGATSPEQKLNVGGNIIASSSIDTELILQSLGTGTNEGKFSIVASGAAGVDSLFIRNGTSETNLVTIASTGNVGIGNITPNQKFDVSGNILASSSAGVNMTLNANGTNPSSSFDFLENNTVGSRIEYDGVLNGLNFEDYSTGLKIMTVLRTGNVGIGATVPTTRLEVQGTASASNLFTVGSLQVGTGGATATVSYNRFGSSATTHSNYISVNNDLLVSGDLEVLGTSSFKTASMSTVFGSAFPTNGTNGCSGATADKLLWNSATNKFTCGADQSGGGGGSGLIEVRELGVYDDTTVASLSFDPGKFALSASGSFDTIINLDWGVGGPASLSQNETVTGNWTFSGGASFSSNLELLNTARLGINSGGATETALEVGGTASISTLYMSDGTAAVPSYTFSNDIDTGLFRAGANQLGFTTNAIQRMALDANGNLGIGTTSPTTKFEVQGTASASNLFTVGSIQVGSGGAAATVSYNRFGSAATTHAGSITANNDLLISGDLEVDGSAAFDGFALFGGNASVSGILEPAFDGFALFGGNASVSGILEPASIKTDTISNSTGTLTINAFTLGGAITGNNQNITGLGNVGIGTTTPATRLEVQGTASASYGLFGSLQVAGFSSTSYSRFGTNTTGHALSAASDLLISGLLEIDGQTFFDSNASISGTLEGVTIKATTYTGDGAVTLLSGGSNTLRLDAGGAAAINIGDTSATSLTLSRTTIVTVLNDDLRVIGNDIFQPPEPPASPLLPVLLPFPRTLNPPARLSDLAFFKSEGPSPPVHIQDLGRG</sequence>
<dbReference type="EMBL" id="LCKT01000038">
    <property type="protein sequence ID" value="KKU03619.1"/>
    <property type="molecule type" value="Genomic_DNA"/>
</dbReference>
<evidence type="ECO:0000313" key="2">
    <source>
        <dbReference type="Proteomes" id="UP000034696"/>
    </source>
</evidence>
<dbReference type="AlphaFoldDB" id="A0A0G1M5S7"/>
<organism evidence="1 2">
    <name type="scientific">Candidatus Giovannonibacteria bacterium GW2011_GWA2_45_21</name>
    <dbReference type="NCBI Taxonomy" id="1618649"/>
    <lineage>
        <taxon>Bacteria</taxon>
        <taxon>Candidatus Giovannoniibacteriota</taxon>
    </lineage>
</organism>
<comment type="caution">
    <text evidence="1">The sequence shown here is derived from an EMBL/GenBank/DDBJ whole genome shotgun (WGS) entry which is preliminary data.</text>
</comment>
<dbReference type="PATRIC" id="fig|1618649.3.peg.587"/>
<reference evidence="1 2" key="1">
    <citation type="journal article" date="2015" name="Nature">
        <title>rRNA introns, odd ribosomes, and small enigmatic genomes across a large radiation of phyla.</title>
        <authorList>
            <person name="Brown C.T."/>
            <person name="Hug L.A."/>
            <person name="Thomas B.C."/>
            <person name="Sharon I."/>
            <person name="Castelle C.J."/>
            <person name="Singh A."/>
            <person name="Wilkins M.J."/>
            <person name="Williams K.H."/>
            <person name="Banfield J.F."/>
        </authorList>
    </citation>
    <scope>NUCLEOTIDE SEQUENCE [LARGE SCALE GENOMIC DNA]</scope>
</reference>
<protein>
    <submittedName>
        <fullName evidence="1">Uncharacterized protein</fullName>
    </submittedName>
</protein>
<evidence type="ECO:0000313" key="1">
    <source>
        <dbReference type="EMBL" id="KKU03619.1"/>
    </source>
</evidence>
<proteinExistence type="predicted"/>